<keyword evidence="2" id="KW-1185">Reference proteome</keyword>
<name>A0ACC3CK74_PYRYE</name>
<protein>
    <submittedName>
        <fullName evidence="1">Uncharacterized protein</fullName>
    </submittedName>
</protein>
<accession>A0ACC3CK74</accession>
<evidence type="ECO:0000313" key="1">
    <source>
        <dbReference type="EMBL" id="KAK1870433.1"/>
    </source>
</evidence>
<dbReference type="Proteomes" id="UP000798662">
    <property type="component" value="Chromosome 3"/>
</dbReference>
<proteinExistence type="predicted"/>
<dbReference type="EMBL" id="CM020620">
    <property type="protein sequence ID" value="KAK1870433.1"/>
    <property type="molecule type" value="Genomic_DNA"/>
</dbReference>
<reference evidence="1" key="1">
    <citation type="submission" date="2019-11" db="EMBL/GenBank/DDBJ databases">
        <title>Nori genome reveals adaptations in red seaweeds to the harsh intertidal environment.</title>
        <authorList>
            <person name="Wang D."/>
            <person name="Mao Y."/>
        </authorList>
    </citation>
    <scope>NUCLEOTIDE SEQUENCE</scope>
    <source>
        <tissue evidence="1">Gametophyte</tissue>
    </source>
</reference>
<comment type="caution">
    <text evidence="1">The sequence shown here is derived from an EMBL/GenBank/DDBJ whole genome shotgun (WGS) entry which is preliminary data.</text>
</comment>
<evidence type="ECO:0000313" key="2">
    <source>
        <dbReference type="Proteomes" id="UP000798662"/>
    </source>
</evidence>
<sequence length="197" mass="18645">MLSALLGAIFSATARTVAVPRAVVDPPRGLRGVTWHSLTGLGPPPLRVSPVEGVVAGVLPEVADLKAGIVHVYVLEGASGLFVAGGGAAGGEGGGGGAGGDGRGGVAGGTSLVERLATALGLWGVGDASAANALAAAITASRCGGLGAAAGGGGGVSLPVVDGHLALGGGRQLWMVTGGGKGSAGPRLVVTLHGERW</sequence>
<gene>
    <name evidence="1" type="ORF">I4F81_012892</name>
</gene>
<organism evidence="1 2">
    <name type="scientific">Pyropia yezoensis</name>
    <name type="common">Susabi-nori</name>
    <name type="synonym">Porphyra yezoensis</name>
    <dbReference type="NCBI Taxonomy" id="2788"/>
    <lineage>
        <taxon>Eukaryota</taxon>
        <taxon>Rhodophyta</taxon>
        <taxon>Bangiophyceae</taxon>
        <taxon>Bangiales</taxon>
        <taxon>Bangiaceae</taxon>
        <taxon>Pyropia</taxon>
    </lineage>
</organism>